<evidence type="ECO:0000256" key="4">
    <source>
        <dbReference type="ARBA" id="ARBA00023136"/>
    </source>
</evidence>
<evidence type="ECO:0000256" key="2">
    <source>
        <dbReference type="ARBA" id="ARBA00022692"/>
    </source>
</evidence>
<sequence>MSFAFSSSIPANGQVKVDLSPVAQVHLYDHLTKYERSLQLGHPRGKNDQSYKRSADEYAEAKAVVAQYGVSEWATRFLQTLYERRQDRPVFLVCHSTGGIVVKHAISQASSERHHLVDEGHDPADEGHNVADEGYNLAHECLGVTFFATPHHGSSVLSAPAYVQTVQETMGLKWEMSERLRRDFLLRNNNFLKTLNYKFAVSIPGVKIKSYVETIDTTLTVFSTNDIGGESKTTIKLCIVDSRSGKLSTSDSPVEDEELILLNTTHVGVPKFKGERTLCDLYIEEVTTFVKNFSADERARYQAFDDAIKTGVKVDVHQFYVAQNERDSTLMGEQVELTSMKILSTTPSYRNFMDLGPDKCMEGRIRGQQTSPPIGDELIPPLMNEKFLAEPVRASKKFKRSTTFASAVKVGRSTKSISQQANTNTNTSILAAVTPTQQDARRGSTKSVHSDPGSSRHLVSIPLATVMNTTPTDGPSQSDTVQAKDTDQTKRPPQVDLFPLPNASSDRFKWIHMPFTHAGWVPHILTRISREKRNLNLHSQILLDNIWSSQHNSSRHASPHARFVKSSVKCLLPKDAPSSPTETIQTPSSATNDIQFVVYLPYLHWDSFGNLQKRAKVIDRRRKQPYARPVPEDIANGKSLEHKLIWQYLTSDRPVHCRRTLDQYGYPSLRNTAVRDRDQILYKRTKVDQQVPQEPGSRPKLPSKRSPASQPTVQPPADDDETAKVLMVDQLWLWILDKSTVVTFFASKEQEEKDSSLRGEGNLRNEIYRDINGDLANQCADPFDFAALAVYHAVKVLLDRTIDRNLQAFEIFEEYINILTEQQNASFKGFRNEHGFEHAKSDAESHLDNRKDLDALLELRDIDDELTMIERLVKEQQECVKEMLKQYHHLYDHHGKRGANGIDFLRKTYQTLSENKERIASMLKSAHAAQKAFKDLLDMKQKQATIVEAHLAREQTILTRLQTGAAVEQARIVMIFTIVTIIFLPLSFFASVFGINAREWVAQPNAYPTIHTIFTYMGTISLAVIILALLVAFNRHPRRLLRRFWGDIGLPVFQRLRLARRPPPNRETSAEEGSSAFVSALRLNNAAAVHTQKAKQLSALSRSVSYMNSDDKLWVKQQSVANGHLA</sequence>
<dbReference type="InterPro" id="IPR029058">
    <property type="entry name" value="AB_hydrolase_fold"/>
</dbReference>
<dbReference type="InterPro" id="IPR002523">
    <property type="entry name" value="MgTranspt_CorA/ZnTranspt_ZntB"/>
</dbReference>
<keyword evidence="8" id="KW-1185">Reference proteome</keyword>
<reference evidence="7 8" key="1">
    <citation type="submission" date="2024-09" db="EMBL/GenBank/DDBJ databases">
        <title>Rethinking Asexuality: The Enigmatic Case of Functional Sexual Genes in Lepraria (Stereocaulaceae).</title>
        <authorList>
            <person name="Doellman M."/>
            <person name="Sun Y."/>
            <person name="Barcenas-Pena A."/>
            <person name="Lumbsch H.T."/>
            <person name="Grewe F."/>
        </authorList>
    </citation>
    <scope>NUCLEOTIDE SEQUENCE [LARGE SCALE GENOMIC DNA]</scope>
    <source>
        <strain evidence="7 8">Mercado 3170</strain>
    </source>
</reference>
<dbReference type="PANTHER" id="PTHR47685">
    <property type="entry name" value="MAGNESIUM TRANSPORT PROTEIN CORA"/>
    <property type="match status" value="1"/>
</dbReference>
<dbReference type="Pfam" id="PF01544">
    <property type="entry name" value="CorA"/>
    <property type="match status" value="1"/>
</dbReference>
<evidence type="ECO:0000313" key="8">
    <source>
        <dbReference type="Proteomes" id="UP001590950"/>
    </source>
</evidence>
<dbReference type="Gene3D" id="1.20.58.340">
    <property type="entry name" value="Magnesium transport protein CorA, transmembrane region"/>
    <property type="match status" value="1"/>
</dbReference>
<gene>
    <name evidence="7" type="ORF">N7G274_004999</name>
</gene>
<accession>A0ABR4AAN9</accession>
<dbReference type="InterPro" id="IPR050829">
    <property type="entry name" value="CorA_MIT"/>
</dbReference>
<evidence type="ECO:0000256" key="6">
    <source>
        <dbReference type="SAM" id="Phobius"/>
    </source>
</evidence>
<dbReference type="Proteomes" id="UP001590950">
    <property type="component" value="Unassembled WGS sequence"/>
</dbReference>
<feature type="compositionally biased region" description="Polar residues" evidence="5">
    <location>
        <begin position="413"/>
        <end position="438"/>
    </location>
</feature>
<dbReference type="PANTHER" id="PTHR47685:SF1">
    <property type="entry name" value="MAGNESIUM TRANSPORT PROTEIN CORA"/>
    <property type="match status" value="1"/>
</dbReference>
<feature type="transmembrane region" description="Helical" evidence="6">
    <location>
        <begin position="1013"/>
        <end position="1033"/>
    </location>
</feature>
<feature type="transmembrane region" description="Helical" evidence="6">
    <location>
        <begin position="972"/>
        <end position="993"/>
    </location>
</feature>
<dbReference type="Gene3D" id="3.40.50.1820">
    <property type="entry name" value="alpha/beta hydrolase"/>
    <property type="match status" value="1"/>
</dbReference>
<feature type="compositionally biased region" description="Polar residues" evidence="5">
    <location>
        <begin position="466"/>
        <end position="481"/>
    </location>
</feature>
<evidence type="ECO:0000256" key="3">
    <source>
        <dbReference type="ARBA" id="ARBA00022989"/>
    </source>
</evidence>
<keyword evidence="4 6" id="KW-0472">Membrane</keyword>
<organism evidence="7 8">
    <name type="scientific">Stereocaulon virgatum</name>
    <dbReference type="NCBI Taxonomy" id="373712"/>
    <lineage>
        <taxon>Eukaryota</taxon>
        <taxon>Fungi</taxon>
        <taxon>Dikarya</taxon>
        <taxon>Ascomycota</taxon>
        <taxon>Pezizomycotina</taxon>
        <taxon>Lecanoromycetes</taxon>
        <taxon>OSLEUM clade</taxon>
        <taxon>Lecanoromycetidae</taxon>
        <taxon>Lecanorales</taxon>
        <taxon>Lecanorineae</taxon>
        <taxon>Stereocaulaceae</taxon>
        <taxon>Stereocaulon</taxon>
    </lineage>
</organism>
<protein>
    <recommendedName>
        <fullName evidence="9">DUF676 domain-containing protein</fullName>
    </recommendedName>
</protein>
<dbReference type="EMBL" id="JBEFKJ010000014">
    <property type="protein sequence ID" value="KAL2042506.1"/>
    <property type="molecule type" value="Genomic_DNA"/>
</dbReference>
<feature type="region of interest" description="Disordered" evidence="5">
    <location>
        <begin position="409"/>
        <end position="499"/>
    </location>
</feature>
<evidence type="ECO:0000256" key="5">
    <source>
        <dbReference type="SAM" id="MobiDB-lite"/>
    </source>
</evidence>
<proteinExistence type="predicted"/>
<comment type="subcellular location">
    <subcellularLocation>
        <location evidence="1">Membrane</location>
        <topology evidence="1">Multi-pass membrane protein</topology>
    </subcellularLocation>
</comment>
<comment type="caution">
    <text evidence="7">The sequence shown here is derived from an EMBL/GenBank/DDBJ whole genome shotgun (WGS) entry which is preliminary data.</text>
</comment>
<evidence type="ECO:0000256" key="1">
    <source>
        <dbReference type="ARBA" id="ARBA00004141"/>
    </source>
</evidence>
<name>A0ABR4AAN9_9LECA</name>
<evidence type="ECO:0000313" key="7">
    <source>
        <dbReference type="EMBL" id="KAL2042506.1"/>
    </source>
</evidence>
<keyword evidence="3 6" id="KW-1133">Transmembrane helix</keyword>
<dbReference type="InterPro" id="IPR045863">
    <property type="entry name" value="CorA_TM1_TM2"/>
</dbReference>
<dbReference type="SUPFAM" id="SSF53474">
    <property type="entry name" value="alpha/beta-Hydrolases"/>
    <property type="match status" value="1"/>
</dbReference>
<feature type="region of interest" description="Disordered" evidence="5">
    <location>
        <begin position="683"/>
        <end position="720"/>
    </location>
</feature>
<keyword evidence="2 6" id="KW-0812">Transmembrane</keyword>
<dbReference type="SUPFAM" id="SSF144083">
    <property type="entry name" value="Magnesium transport protein CorA, transmembrane region"/>
    <property type="match status" value="1"/>
</dbReference>
<evidence type="ECO:0008006" key="9">
    <source>
        <dbReference type="Google" id="ProtNLM"/>
    </source>
</evidence>